<name>A0A7T3N7K4_9CAUD</name>
<evidence type="ECO:0000313" key="1">
    <source>
        <dbReference type="EMBL" id="QPX73818.1"/>
    </source>
</evidence>
<evidence type="ECO:0008006" key="3">
    <source>
        <dbReference type="Google" id="ProtNLM"/>
    </source>
</evidence>
<protein>
    <recommendedName>
        <fullName evidence="3">Nucleotide reductase subunit C</fullName>
    </recommendedName>
</protein>
<dbReference type="EMBL" id="MW021752">
    <property type="protein sequence ID" value="QPX73818.1"/>
    <property type="molecule type" value="Genomic_DNA"/>
</dbReference>
<reference evidence="1 2" key="1">
    <citation type="submission" date="2020-09" db="EMBL/GenBank/DDBJ databases">
        <authorList>
            <person name="Kaiser E."/>
            <person name="Loertsher E."/>
            <person name="Boyd C."/>
            <person name="Allen K."/>
            <person name="Carter N."/>
            <person name="Sharma R."/>
            <person name="Flor S."/>
            <person name="Grose J."/>
        </authorList>
    </citation>
    <scope>NUCLEOTIDE SEQUENCE [LARGE SCALE GENOMIC DNA]</scope>
</reference>
<dbReference type="Proteomes" id="UP000595743">
    <property type="component" value="Genome"/>
</dbReference>
<organism evidence="1 2">
    <name type="scientific">Klebsiella phage vB_KpnM_BovinicusUrsus</name>
    <dbReference type="NCBI Taxonomy" id="2777352"/>
    <lineage>
        <taxon>Viruses</taxon>
        <taxon>Duplodnaviria</taxon>
        <taxon>Heunggongvirae</taxon>
        <taxon>Uroviricota</taxon>
        <taxon>Caudoviricetes</taxon>
        <taxon>Pantevenvirales</taxon>
        <taxon>Straboviridae</taxon>
        <taxon>Tevenvirinae</taxon>
        <taxon>Jiaodavirus</taxon>
        <taxon>Jiaodavirus jd18</taxon>
    </lineage>
</organism>
<evidence type="ECO:0000313" key="2">
    <source>
        <dbReference type="Proteomes" id="UP000595743"/>
    </source>
</evidence>
<sequence length="141" mass="16582">MMMKTYRSCEVKMTNAELVKEIKHIAGVTGGWDDNYDFEYPPNAPDDDAEEIFVLVEDGDWTQEHKYQDRTQIWYYPARGVHFMVSESRSGSYHTDWYYSPPEVDIVTRHEKVVTRTEVEWRIEHDSVNDSEPTPCKVAKV</sequence>
<accession>A0A7T3N7K4</accession>
<gene>
    <name evidence="1" type="ORF">EVAN_203</name>
</gene>
<proteinExistence type="predicted"/>